<dbReference type="Pfam" id="PF01607">
    <property type="entry name" value="CBM_14"/>
    <property type="match status" value="1"/>
</dbReference>
<accession>A0A6P8XCL9</accession>
<dbReference type="AlphaFoldDB" id="A0A6P8XCL9"/>
<name>A0A6P8XCL9_DROAB</name>
<evidence type="ECO:0000313" key="3">
    <source>
        <dbReference type="Proteomes" id="UP000515160"/>
    </source>
</evidence>
<evidence type="ECO:0000256" key="1">
    <source>
        <dbReference type="SAM" id="MobiDB-lite"/>
    </source>
</evidence>
<dbReference type="GeneID" id="117574304"/>
<dbReference type="InterPro" id="IPR036508">
    <property type="entry name" value="Chitin-bd_dom_sf"/>
</dbReference>
<organism evidence="3 4">
    <name type="scientific">Drosophila albomicans</name>
    <name type="common">Fruit fly</name>
    <dbReference type="NCBI Taxonomy" id="7291"/>
    <lineage>
        <taxon>Eukaryota</taxon>
        <taxon>Metazoa</taxon>
        <taxon>Ecdysozoa</taxon>
        <taxon>Arthropoda</taxon>
        <taxon>Hexapoda</taxon>
        <taxon>Insecta</taxon>
        <taxon>Pterygota</taxon>
        <taxon>Neoptera</taxon>
        <taxon>Endopterygota</taxon>
        <taxon>Diptera</taxon>
        <taxon>Brachycera</taxon>
        <taxon>Muscomorpha</taxon>
        <taxon>Ephydroidea</taxon>
        <taxon>Drosophilidae</taxon>
        <taxon>Drosophila</taxon>
    </lineage>
</organism>
<dbReference type="CTD" id="32912"/>
<dbReference type="GO" id="GO:0005576">
    <property type="term" value="C:extracellular region"/>
    <property type="evidence" value="ECO:0007669"/>
    <property type="project" value="InterPro"/>
</dbReference>
<feature type="region of interest" description="Disordered" evidence="1">
    <location>
        <begin position="353"/>
        <end position="404"/>
    </location>
</feature>
<dbReference type="RefSeq" id="XP_034114006.1">
    <property type="nucleotide sequence ID" value="XM_034258115.2"/>
</dbReference>
<sequence length="404" mass="43344">MTMTIATATKTTKTMMTTRRGKFSTATSVLLLCAALLLTKSLGIVALSGDGDGNAVAGQADAWSEGSGWELIATTVGTEDTETTADEALETTAEPEQESTAGPAEETTADPNEPEQETTAKPNEPEQETTASPNEPEQETTASPNEPEQETTASPNEPEQETTASPNEPATSTPSEESEATTTTEAADVITTLAPTPPAPPAFQCQAAGVYSHISGDCQRFHNCLLDDLTGELLAFDMVCPPLSAFSPSYGRCLRDVSSCNDDGFACLAAGRFAGSDDSFYYVCSASLQGGYHKYVVRCSAGTRFEPLVNRCWRYDWTQFVPGQPSLESSDLAAIKREQKQLKAEEKLRLKAEKQKEKEARKQAKLEEKLAKKAAKEQAKKDAKAKKPVSVESVESVEQASNEI</sequence>
<reference evidence="4" key="1">
    <citation type="submission" date="2025-08" db="UniProtKB">
        <authorList>
            <consortium name="RefSeq"/>
        </authorList>
    </citation>
    <scope>IDENTIFICATION</scope>
    <source>
        <strain evidence="4">15112-1751.03</strain>
        <tissue evidence="4">Whole Adult</tissue>
    </source>
</reference>
<dbReference type="SUPFAM" id="SSF57625">
    <property type="entry name" value="Invertebrate chitin-binding proteins"/>
    <property type="match status" value="1"/>
</dbReference>
<dbReference type="GO" id="GO:0008061">
    <property type="term" value="F:chitin binding"/>
    <property type="evidence" value="ECO:0007669"/>
    <property type="project" value="InterPro"/>
</dbReference>
<feature type="region of interest" description="Disordered" evidence="1">
    <location>
        <begin position="89"/>
        <end position="184"/>
    </location>
</feature>
<feature type="compositionally biased region" description="Basic and acidic residues" evidence="1">
    <location>
        <begin position="353"/>
        <end position="382"/>
    </location>
</feature>
<evidence type="ECO:0000259" key="2">
    <source>
        <dbReference type="Pfam" id="PF01607"/>
    </source>
</evidence>
<proteinExistence type="predicted"/>
<keyword evidence="3" id="KW-1185">Reference proteome</keyword>
<feature type="compositionally biased region" description="Low complexity" evidence="1">
    <location>
        <begin position="162"/>
        <end position="184"/>
    </location>
</feature>
<protein>
    <submittedName>
        <fullName evidence="4">Probable transcription-associated protein 1</fullName>
    </submittedName>
</protein>
<feature type="compositionally biased region" description="Polar residues" evidence="1">
    <location>
        <begin position="128"/>
        <end position="157"/>
    </location>
</feature>
<feature type="domain" description="Chitin-binding type-2" evidence="2">
    <location>
        <begin position="205"/>
        <end position="258"/>
    </location>
</feature>
<dbReference type="InterPro" id="IPR002557">
    <property type="entry name" value="Chitin-bd_dom"/>
</dbReference>
<dbReference type="OrthoDB" id="6020543at2759"/>
<evidence type="ECO:0000313" key="4">
    <source>
        <dbReference type="RefSeq" id="XP_034114006.1"/>
    </source>
</evidence>
<dbReference type="Proteomes" id="UP000515160">
    <property type="component" value="Chromosome X"/>
</dbReference>
<gene>
    <name evidence="4" type="primary">LOC117574304</name>
</gene>